<dbReference type="Proteomes" id="UP001596364">
    <property type="component" value="Unassembled WGS sequence"/>
</dbReference>
<accession>A0ABW1XHV3</accession>
<keyword evidence="10" id="KW-0997">Cell inner membrane</keyword>
<dbReference type="RefSeq" id="WP_131257336.1">
    <property type="nucleotide sequence ID" value="NZ_JBHSUS010000001.1"/>
</dbReference>
<proteinExistence type="inferred from homology"/>
<keyword evidence="4" id="KW-1003">Cell membrane</keyword>
<keyword evidence="5 10" id="KW-0145">Chemotaxis</keyword>
<organism evidence="11 12">
    <name type="scientific">Pseudobowmanella zhangzhouensis</name>
    <dbReference type="NCBI Taxonomy" id="1537679"/>
    <lineage>
        <taxon>Bacteria</taxon>
        <taxon>Pseudomonadati</taxon>
        <taxon>Pseudomonadota</taxon>
        <taxon>Gammaproteobacteria</taxon>
        <taxon>Alteromonadales</taxon>
        <taxon>Alteromonadaceae</taxon>
    </lineage>
</organism>
<protein>
    <recommendedName>
        <fullName evidence="10">Flagellar protein FliL</fullName>
    </recommendedName>
</protein>
<sequence>MAEVPEDAPEEGKKKGKLMIIIIAVVVLLGAGAGAFFLLGGEEPPPMMEGGAMPADGAPAAPAENVSVEKGTAMYVQMPRPFTFNVPGTSRGRVVEIRVQLMVRGIENEELAKLHIPSIEGALVSAFSSSNADDLVTEAGKVALRDQALRDVKSTMKDITGSEVVEKVLFTGFVMQ</sequence>
<gene>
    <name evidence="11" type="primary">fliL</name>
    <name evidence="11" type="ORF">ACFP85_04305</name>
</gene>
<dbReference type="PANTHER" id="PTHR35091">
    <property type="entry name" value="FLAGELLAR PROTEIN FLIL"/>
    <property type="match status" value="1"/>
</dbReference>
<evidence type="ECO:0000256" key="10">
    <source>
        <dbReference type="RuleBase" id="RU364125"/>
    </source>
</evidence>
<evidence type="ECO:0000256" key="3">
    <source>
        <dbReference type="ARBA" id="ARBA00008281"/>
    </source>
</evidence>
<evidence type="ECO:0000256" key="7">
    <source>
        <dbReference type="ARBA" id="ARBA00022779"/>
    </source>
</evidence>
<comment type="caution">
    <text evidence="11">The sequence shown here is derived from an EMBL/GenBank/DDBJ whole genome shotgun (WGS) entry which is preliminary data.</text>
</comment>
<evidence type="ECO:0000313" key="12">
    <source>
        <dbReference type="Proteomes" id="UP001596364"/>
    </source>
</evidence>
<dbReference type="InterPro" id="IPR005503">
    <property type="entry name" value="FliL"/>
</dbReference>
<dbReference type="PANTHER" id="PTHR35091:SF2">
    <property type="entry name" value="FLAGELLAR PROTEIN FLIL"/>
    <property type="match status" value="1"/>
</dbReference>
<name>A0ABW1XHV3_9ALTE</name>
<comment type="similarity">
    <text evidence="3 10">Belongs to the FliL family.</text>
</comment>
<keyword evidence="7 10" id="KW-0283">Flagellar rotation</keyword>
<evidence type="ECO:0000256" key="4">
    <source>
        <dbReference type="ARBA" id="ARBA00022475"/>
    </source>
</evidence>
<keyword evidence="11" id="KW-0969">Cilium</keyword>
<evidence type="ECO:0000256" key="8">
    <source>
        <dbReference type="ARBA" id="ARBA00022989"/>
    </source>
</evidence>
<keyword evidence="12" id="KW-1185">Reference proteome</keyword>
<dbReference type="NCBIfam" id="NF004285">
    <property type="entry name" value="PRK05696.1"/>
    <property type="match status" value="1"/>
</dbReference>
<evidence type="ECO:0000256" key="1">
    <source>
        <dbReference type="ARBA" id="ARBA00002254"/>
    </source>
</evidence>
<keyword evidence="8 10" id="KW-1133">Transmembrane helix</keyword>
<evidence type="ECO:0000256" key="9">
    <source>
        <dbReference type="ARBA" id="ARBA00023136"/>
    </source>
</evidence>
<feature type="transmembrane region" description="Helical" evidence="10">
    <location>
        <begin position="18"/>
        <end position="39"/>
    </location>
</feature>
<dbReference type="EMBL" id="JBHSUS010000001">
    <property type="protein sequence ID" value="MFC6439371.1"/>
    <property type="molecule type" value="Genomic_DNA"/>
</dbReference>
<evidence type="ECO:0000256" key="6">
    <source>
        <dbReference type="ARBA" id="ARBA00022692"/>
    </source>
</evidence>
<keyword evidence="11" id="KW-0966">Cell projection</keyword>
<evidence type="ECO:0000313" key="11">
    <source>
        <dbReference type="EMBL" id="MFC6439371.1"/>
    </source>
</evidence>
<reference evidence="12" key="1">
    <citation type="journal article" date="2019" name="Int. J. Syst. Evol. Microbiol.">
        <title>The Global Catalogue of Microorganisms (GCM) 10K type strain sequencing project: providing services to taxonomists for standard genome sequencing and annotation.</title>
        <authorList>
            <consortium name="The Broad Institute Genomics Platform"/>
            <consortium name="The Broad Institute Genome Sequencing Center for Infectious Disease"/>
            <person name="Wu L."/>
            <person name="Ma J."/>
        </authorList>
    </citation>
    <scope>NUCLEOTIDE SEQUENCE [LARGE SCALE GENOMIC DNA]</scope>
    <source>
        <strain evidence="12">CGMCC 1.16031</strain>
    </source>
</reference>
<evidence type="ECO:0000256" key="5">
    <source>
        <dbReference type="ARBA" id="ARBA00022500"/>
    </source>
</evidence>
<comment type="subcellular location">
    <subcellularLocation>
        <location evidence="10">Cell inner membrane</location>
    </subcellularLocation>
    <subcellularLocation>
        <location evidence="2">Cell membrane</location>
        <topology evidence="2">Single-pass membrane protein</topology>
    </subcellularLocation>
</comment>
<keyword evidence="9 10" id="KW-0472">Membrane</keyword>
<evidence type="ECO:0000256" key="2">
    <source>
        <dbReference type="ARBA" id="ARBA00004162"/>
    </source>
</evidence>
<dbReference type="Pfam" id="PF03748">
    <property type="entry name" value="FliL"/>
    <property type="match status" value="1"/>
</dbReference>
<keyword evidence="6 10" id="KW-0812">Transmembrane</keyword>
<comment type="function">
    <text evidence="1 10">Controls the rotational direction of flagella during chemotaxis.</text>
</comment>
<keyword evidence="11" id="KW-0282">Flagellum</keyword>